<dbReference type="Gene3D" id="2.40.50.420">
    <property type="entry name" value="Envelope glycoprotein gp160, DUF2291, alpha/beta domain"/>
    <property type="match status" value="1"/>
</dbReference>
<dbReference type="Proteomes" id="UP001524547">
    <property type="component" value="Unassembled WGS sequence"/>
</dbReference>
<organism evidence="1 2">
    <name type="scientific">Rhizosaccharibacter radicis</name>
    <dbReference type="NCBI Taxonomy" id="2782605"/>
    <lineage>
        <taxon>Bacteria</taxon>
        <taxon>Pseudomonadati</taxon>
        <taxon>Pseudomonadota</taxon>
        <taxon>Alphaproteobacteria</taxon>
        <taxon>Acetobacterales</taxon>
        <taxon>Acetobacteraceae</taxon>
        <taxon>Rhizosaccharibacter</taxon>
    </lineage>
</organism>
<gene>
    <name evidence="1" type="ORF">NFI88_00695</name>
</gene>
<evidence type="ECO:0000313" key="2">
    <source>
        <dbReference type="Proteomes" id="UP001524547"/>
    </source>
</evidence>
<dbReference type="PIRSF" id="PIRSF033535">
    <property type="entry name" value="UCP033535_plp"/>
    <property type="match status" value="1"/>
</dbReference>
<dbReference type="EMBL" id="JAMZEJ010000001">
    <property type="protein sequence ID" value="MCQ8239357.1"/>
    <property type="molecule type" value="Genomic_DNA"/>
</dbReference>
<dbReference type="Gene3D" id="1.10.10.1260">
    <property type="entry name" value="Envelope glycoprotein gp160, DUF2291, helical domain"/>
    <property type="match status" value="1"/>
</dbReference>
<keyword evidence="2" id="KW-1185">Reference proteome</keyword>
<sequence length="213" mass="21938">MTDSRSSFSPRILALAGAAVVLVVAMALDTKVVRVGSQTDAADGAFSAATYGKTHFPKIRDAVVAKAVDAATLAEAIAKDPDAAQKQYAVMSDSGPEYSVRFTGVAGARDEDSGAVPVKVENAPADLHIAVQTGPAITGTDLRDGTPLVTFGQFSNQIDYQNAGAGLNAAMKDAVLSKIDAKALAGKTVSVVGVFQPADNSEWVVTPVQMDVK</sequence>
<dbReference type="SUPFAM" id="SSF141318">
    <property type="entry name" value="TM0957-like"/>
    <property type="match status" value="1"/>
</dbReference>
<dbReference type="InterPro" id="IPR036215">
    <property type="entry name" value="TM0957-like_sf"/>
</dbReference>
<reference evidence="1 2" key="1">
    <citation type="submission" date="2022-06" db="EMBL/GenBank/DDBJ databases">
        <title>Rhizosaccharibacter gen. nov. sp. nov. KSS12, endophytic bacteria isolated from sugarcane.</title>
        <authorList>
            <person name="Pitiwittayakul N."/>
        </authorList>
    </citation>
    <scope>NUCLEOTIDE SEQUENCE [LARGE SCALE GENOMIC DNA]</scope>
    <source>
        <strain evidence="1 2">KSS12</strain>
    </source>
</reference>
<evidence type="ECO:0000313" key="1">
    <source>
        <dbReference type="EMBL" id="MCQ8239357.1"/>
    </source>
</evidence>
<dbReference type="Pfam" id="PF10054">
    <property type="entry name" value="DUF2291"/>
    <property type="match status" value="1"/>
</dbReference>
<dbReference type="RefSeq" id="WP_422918100.1">
    <property type="nucleotide sequence ID" value="NZ_JAMZEJ010000001.1"/>
</dbReference>
<accession>A0ABT1VSN6</accession>
<dbReference type="InterPro" id="IPR014582">
    <property type="entry name" value="UCP033535_lipo"/>
</dbReference>
<name>A0ABT1VSN6_9PROT</name>
<proteinExistence type="predicted"/>
<comment type="caution">
    <text evidence="1">The sequence shown here is derived from an EMBL/GenBank/DDBJ whole genome shotgun (WGS) entry which is preliminary data.</text>
</comment>
<protein>
    <submittedName>
        <fullName evidence="1">DUF2291 domain-containing protein</fullName>
    </submittedName>
</protein>